<evidence type="ECO:0000259" key="2">
    <source>
        <dbReference type="Pfam" id="PF01841"/>
    </source>
</evidence>
<feature type="chain" id="PRO_5021882523" evidence="1">
    <location>
        <begin position="29"/>
        <end position="646"/>
    </location>
</feature>
<dbReference type="SUPFAM" id="SSF54001">
    <property type="entry name" value="Cysteine proteinases"/>
    <property type="match status" value="1"/>
</dbReference>
<dbReference type="OrthoDB" id="8595007at2"/>
<dbReference type="EMBL" id="VLLI01000007">
    <property type="protein sequence ID" value="TWI99465.1"/>
    <property type="molecule type" value="Genomic_DNA"/>
</dbReference>
<gene>
    <name evidence="4" type="ORF">JN11_02782</name>
</gene>
<comment type="caution">
    <text evidence="4">The sequence shown here is derived from an EMBL/GenBank/DDBJ whole genome shotgun (WGS) entry which is preliminary data.</text>
</comment>
<evidence type="ECO:0000313" key="4">
    <source>
        <dbReference type="EMBL" id="TWI99465.1"/>
    </source>
</evidence>
<dbReference type="InterPro" id="IPR038765">
    <property type="entry name" value="Papain-like_cys_pep_sf"/>
</dbReference>
<dbReference type="Gene3D" id="2.60.120.1130">
    <property type="match status" value="1"/>
</dbReference>
<feature type="domain" description="Transglutaminase-like" evidence="2">
    <location>
        <begin position="287"/>
        <end position="357"/>
    </location>
</feature>
<keyword evidence="1" id="KW-0732">Signal</keyword>
<dbReference type="Proteomes" id="UP000317010">
    <property type="component" value="Unassembled WGS sequence"/>
</dbReference>
<protein>
    <submittedName>
        <fullName evidence="4">Transglutaminase superfamily protein</fullName>
    </submittedName>
</protein>
<dbReference type="InterPro" id="IPR002931">
    <property type="entry name" value="Transglutaminase-like"/>
</dbReference>
<feature type="signal peptide" evidence="1">
    <location>
        <begin position="1"/>
        <end position="28"/>
    </location>
</feature>
<dbReference type="Pfam" id="PF12969">
    <property type="entry name" value="DUF3857"/>
    <property type="match status" value="1"/>
</dbReference>
<reference evidence="4 5" key="1">
    <citation type="submission" date="2019-07" db="EMBL/GenBank/DDBJ databases">
        <title>Genomic Encyclopedia of Archaeal and Bacterial Type Strains, Phase II (KMG-II): from individual species to whole genera.</title>
        <authorList>
            <person name="Goeker M."/>
        </authorList>
    </citation>
    <scope>NUCLEOTIDE SEQUENCE [LARGE SCALE GENOMIC DNA]</scope>
    <source>
        <strain evidence="4 5">ATCC BAA-1854</strain>
    </source>
</reference>
<proteinExistence type="predicted"/>
<organism evidence="4 5">
    <name type="scientific">Mucilaginibacter frigoritolerans</name>
    <dbReference type="NCBI Taxonomy" id="652788"/>
    <lineage>
        <taxon>Bacteria</taxon>
        <taxon>Pseudomonadati</taxon>
        <taxon>Bacteroidota</taxon>
        <taxon>Sphingobacteriia</taxon>
        <taxon>Sphingobacteriales</taxon>
        <taxon>Sphingobacteriaceae</taxon>
        <taxon>Mucilaginibacter</taxon>
    </lineage>
</organism>
<sequence>MSIMYKRYYNCVLCFIIALLTTVSKSQAQDLPKELYVAANIPDSLKENANSVVRYSDITQNVKGPGKLIVKHHTIVTILNEKGDHEATMAMQYNKKYDTYSGIEMHVYDEKGVLIKKYHKSDMYDGAADDGFSLVTDDRFLGVKHTIASYPVTIEQEYEEDETSLIDLDTWYIQNAEQSVQNEYYHLSINKDAGFRYMNKNINIKPEKNMADNIDTYSWKVLNLKAVKPEEGAVSWRVLPKIEFASNYFEFYGMPGDFSSWGSYGKWLRSLYADVSTLSPEREVEIRKMTDTIKTEKEKARFLYNYMQQNMRYVSIQLGIGGLKPFPATFVDQKKYGDCKALSNYMSALLKAVNITSYSAIINAEANKEPADPLFPFDSFNHVILCVPFKNDTTWLECTSTTAPFGVLGSFTENRRALLVTENGGKLVNTPKSTAQENQFDSNTHIVLDGDGGAKAQIKILGTGEYRQEYIDMSAMKTDEQKEALLTGLGIKQPSAFDFTFGKDINGTKEVELNLEFDKFCDIKSGDKQFYRPLAFTLWDQTVPILEKRKTDYYFDFPREKKSVTTIDLPQGFEVETLPTNQALKFTYGNYEVNYTYDAAKNQVTSIAKFNLTNHVIPAAKYTEMQQYLDAIVKAQNKKLVIRRKA</sequence>
<dbReference type="Gene3D" id="2.60.40.3140">
    <property type="match status" value="1"/>
</dbReference>
<dbReference type="Pfam" id="PF01841">
    <property type="entry name" value="Transglut_core"/>
    <property type="match status" value="1"/>
</dbReference>
<keyword evidence="5" id="KW-1185">Reference proteome</keyword>
<accession>A0A562U0T4</accession>
<dbReference type="InterPro" id="IPR024618">
    <property type="entry name" value="DUF3857"/>
</dbReference>
<evidence type="ECO:0000313" key="5">
    <source>
        <dbReference type="Proteomes" id="UP000317010"/>
    </source>
</evidence>
<name>A0A562U0T4_9SPHI</name>
<dbReference type="Gene3D" id="3.10.620.30">
    <property type="match status" value="1"/>
</dbReference>
<evidence type="ECO:0000256" key="1">
    <source>
        <dbReference type="SAM" id="SignalP"/>
    </source>
</evidence>
<evidence type="ECO:0000259" key="3">
    <source>
        <dbReference type="Pfam" id="PF12969"/>
    </source>
</evidence>
<feature type="domain" description="DUF3857" evidence="3">
    <location>
        <begin position="68"/>
        <end position="227"/>
    </location>
</feature>
<dbReference type="AlphaFoldDB" id="A0A562U0T4"/>